<feature type="region of interest" description="Disordered" evidence="1">
    <location>
        <begin position="147"/>
        <end position="258"/>
    </location>
</feature>
<dbReference type="EMBL" id="JAVRJZ010000021">
    <property type="protein sequence ID" value="KAK2705265.1"/>
    <property type="molecule type" value="Genomic_DNA"/>
</dbReference>
<feature type="compositionally biased region" description="Acidic residues" evidence="1">
    <location>
        <begin position="236"/>
        <end position="245"/>
    </location>
</feature>
<keyword evidence="3" id="KW-1185">Reference proteome</keyword>
<gene>
    <name evidence="2" type="ORF">QYM36_017343</name>
</gene>
<proteinExistence type="predicted"/>
<evidence type="ECO:0000313" key="2">
    <source>
        <dbReference type="EMBL" id="KAK2705265.1"/>
    </source>
</evidence>
<organism evidence="2 3">
    <name type="scientific">Artemia franciscana</name>
    <name type="common">Brine shrimp</name>
    <name type="synonym">Artemia sanfranciscana</name>
    <dbReference type="NCBI Taxonomy" id="6661"/>
    <lineage>
        <taxon>Eukaryota</taxon>
        <taxon>Metazoa</taxon>
        <taxon>Ecdysozoa</taxon>
        <taxon>Arthropoda</taxon>
        <taxon>Crustacea</taxon>
        <taxon>Branchiopoda</taxon>
        <taxon>Anostraca</taxon>
        <taxon>Artemiidae</taxon>
        <taxon>Artemia</taxon>
    </lineage>
</organism>
<feature type="compositionally biased region" description="Basic residues" evidence="1">
    <location>
        <begin position="174"/>
        <end position="190"/>
    </location>
</feature>
<feature type="compositionally biased region" description="Polar residues" evidence="1">
    <location>
        <begin position="191"/>
        <end position="205"/>
    </location>
</feature>
<evidence type="ECO:0000256" key="1">
    <source>
        <dbReference type="SAM" id="MobiDB-lite"/>
    </source>
</evidence>
<protein>
    <submittedName>
        <fullName evidence="2">Uncharacterized protein</fullName>
    </submittedName>
</protein>
<accession>A0AA88H5F3</accession>
<evidence type="ECO:0000313" key="3">
    <source>
        <dbReference type="Proteomes" id="UP001187531"/>
    </source>
</evidence>
<name>A0AA88H5F3_ARTSF</name>
<comment type="caution">
    <text evidence="2">The sequence shown here is derived from an EMBL/GenBank/DDBJ whole genome shotgun (WGS) entry which is preliminary data.</text>
</comment>
<reference evidence="2" key="1">
    <citation type="submission" date="2023-07" db="EMBL/GenBank/DDBJ databases">
        <title>Chromosome-level genome assembly of Artemia franciscana.</title>
        <authorList>
            <person name="Jo E."/>
        </authorList>
    </citation>
    <scope>NUCLEOTIDE SEQUENCE</scope>
    <source>
        <tissue evidence="2">Whole body</tissue>
    </source>
</reference>
<sequence length="433" mass="50419">MKAYENWLEVTKRMKSYSIKIYLPEDSPEWYVNELNYVTNLRHDFEPESYQLENFILELKRISLRWCLFFCYVKQQLKANDPILIVVIRAIEHTKDNFYKPLKAGIFNHENLEEAHQQMQELQRVKSNSFDDLFLVLLSNSKLQSRQRSKKKINHKVYDNENTDSNSDQPKAKQSGHTKKRLNVKKHSKRSPSLQREGSLETNNNSDEEGENEIQHVRARLRLKQQKPPIRHLSFEEDEVEEPIDSDPAGNESSDSRKYGGEKDSAYCFACSLFQTGPGHTYRNKDFVARTRNWHKTRSKGVKPGMLITHFQSNSHKDFVSDLISFVARYKSLPYLVDKEKLRKDIESEKEKERGRCIICMLLGITTSIGKQGLASRSKDYEGGNYAELAILLSRHNSENESMDEQAEQATSHQLSVGMQSKRIDCHCFNRAD</sequence>
<dbReference type="AlphaFoldDB" id="A0AA88H5F3"/>
<dbReference type="Proteomes" id="UP001187531">
    <property type="component" value="Unassembled WGS sequence"/>
</dbReference>